<dbReference type="PANTHER" id="PTHR37804">
    <property type="entry name" value="CDAA REGULATORY PROTEIN CDAR"/>
    <property type="match status" value="1"/>
</dbReference>
<keyword evidence="1" id="KW-0472">Membrane</keyword>
<proteinExistence type="predicted"/>
<dbReference type="Proteomes" id="UP000515561">
    <property type="component" value="Chromosome"/>
</dbReference>
<accession>A0A6S6R047</accession>
<dbReference type="Gene3D" id="2.170.120.40">
    <property type="entry name" value="YbbR-like domain"/>
    <property type="match status" value="2"/>
</dbReference>
<dbReference type="InterPro" id="IPR012505">
    <property type="entry name" value="YbbR"/>
</dbReference>
<dbReference type="PANTHER" id="PTHR37804:SF1">
    <property type="entry name" value="CDAA REGULATORY PROTEIN CDAR"/>
    <property type="match status" value="1"/>
</dbReference>
<reference evidence="2 3" key="1">
    <citation type="journal article" date="2016" name="Int. J. Syst. Evol. Microbiol.">
        <title>Descriptions of Anaerotaenia torta gen. nov., sp. nov. and Anaerocolumna cellulosilytica gen. nov., sp. nov. isolated from a methanogenic reactor of cattle waste.</title>
        <authorList>
            <person name="Uek A."/>
            <person name="Ohtaki Y."/>
            <person name="Kaku N."/>
            <person name="Ueki K."/>
        </authorList>
    </citation>
    <scope>NUCLEOTIDE SEQUENCE [LARGE SCALE GENOMIC DNA]</scope>
    <source>
        <strain evidence="2 3">SN021</strain>
    </source>
</reference>
<dbReference type="Gene3D" id="2.170.120.30">
    <property type="match status" value="1"/>
</dbReference>
<sequence>MGIRMKEKLTKNLGLKILSLFMAILLWIVILNVEDPVVTGEWNDIQVTKINENVLGQKDKVYDVISGDTVDVTVKAKRSIIESLRPSDFQAIADLSELSIVNAVPIVVTIPKYGEAVEIKQNTLTMKVSLENLKTEQFRIDVVTKGTVTEGYYAKDKTSSPNIIQVSGAESVVNKIKEVVVEVNVSNKRESYEEEAIPKVYDKNGSLMDSSNLTLNYESVMVSVNMLQTKTVPLIINLKGTPYNGYKYSDFKYEPKKVVIAGQPEELDKVKYISGEYNIDYKRTDIEEEVNITDFIKNDVILIDENQSAVININIEKLDTKDISYKSNEIELRNLPEDLNATLNVEEFVDVVVYGEAEALAALSKYSLHPYIDFADTKAGTKIFQIQFSPPEEIYLSNPSISVTLENSSG</sequence>
<keyword evidence="1" id="KW-0812">Transmembrane</keyword>
<keyword evidence="3" id="KW-1185">Reference proteome</keyword>
<feature type="transmembrane region" description="Helical" evidence="1">
    <location>
        <begin position="12"/>
        <end position="30"/>
    </location>
</feature>
<name>A0A6S6R047_9FIRM</name>
<keyword evidence="1" id="KW-1133">Transmembrane helix</keyword>
<dbReference type="Pfam" id="PF07949">
    <property type="entry name" value="YbbR"/>
    <property type="match status" value="3"/>
</dbReference>
<dbReference type="InterPro" id="IPR053154">
    <property type="entry name" value="c-di-AMP_regulator"/>
</dbReference>
<gene>
    <name evidence="2" type="ORF">acsn021_38530</name>
</gene>
<evidence type="ECO:0000313" key="2">
    <source>
        <dbReference type="EMBL" id="BCJ96284.1"/>
    </source>
</evidence>
<evidence type="ECO:0000313" key="3">
    <source>
        <dbReference type="Proteomes" id="UP000515561"/>
    </source>
</evidence>
<dbReference type="AlphaFoldDB" id="A0A6S6R047"/>
<dbReference type="KEGG" id="acel:acsn021_38530"/>
<dbReference type="EMBL" id="AP023367">
    <property type="protein sequence ID" value="BCJ96284.1"/>
    <property type="molecule type" value="Genomic_DNA"/>
</dbReference>
<protein>
    <submittedName>
        <fullName evidence="2">Uncharacterized protein</fullName>
    </submittedName>
</protein>
<organism evidence="2 3">
    <name type="scientific">Anaerocolumna cellulosilytica</name>
    <dbReference type="NCBI Taxonomy" id="433286"/>
    <lineage>
        <taxon>Bacteria</taxon>
        <taxon>Bacillati</taxon>
        <taxon>Bacillota</taxon>
        <taxon>Clostridia</taxon>
        <taxon>Lachnospirales</taxon>
        <taxon>Lachnospiraceae</taxon>
        <taxon>Anaerocolumna</taxon>
    </lineage>
</organism>
<evidence type="ECO:0000256" key="1">
    <source>
        <dbReference type="SAM" id="Phobius"/>
    </source>
</evidence>